<dbReference type="InterPro" id="IPR010290">
    <property type="entry name" value="TM_effector"/>
</dbReference>
<feature type="transmembrane region" description="Helical" evidence="7">
    <location>
        <begin position="370"/>
        <end position="393"/>
    </location>
</feature>
<dbReference type="InterPro" id="IPR036259">
    <property type="entry name" value="MFS_trans_sf"/>
</dbReference>
<dbReference type="GO" id="GO:0005886">
    <property type="term" value="C:plasma membrane"/>
    <property type="evidence" value="ECO:0007669"/>
    <property type="project" value="UniProtKB-SubCell"/>
</dbReference>
<keyword evidence="6 7" id="KW-0472">Membrane</keyword>
<reference evidence="8" key="1">
    <citation type="submission" date="2018-05" db="EMBL/GenBank/DDBJ databases">
        <authorList>
            <person name="Lanie J.A."/>
            <person name="Ng W.-L."/>
            <person name="Kazmierczak K.M."/>
            <person name="Andrzejewski T.M."/>
            <person name="Davidsen T.M."/>
            <person name="Wayne K.J."/>
            <person name="Tettelin H."/>
            <person name="Glass J.I."/>
            <person name="Rusch D."/>
            <person name="Podicherti R."/>
            <person name="Tsui H.-C.T."/>
            <person name="Winkler M.E."/>
        </authorList>
    </citation>
    <scope>NUCLEOTIDE SEQUENCE</scope>
</reference>
<keyword evidence="2" id="KW-0813">Transport</keyword>
<dbReference type="Pfam" id="PF05977">
    <property type="entry name" value="MFS_3"/>
    <property type="match status" value="1"/>
</dbReference>
<feature type="transmembrane region" description="Helical" evidence="7">
    <location>
        <begin position="280"/>
        <end position="301"/>
    </location>
</feature>
<evidence type="ECO:0008006" key="9">
    <source>
        <dbReference type="Google" id="ProtNLM"/>
    </source>
</evidence>
<keyword evidence="5 7" id="KW-1133">Transmembrane helix</keyword>
<dbReference type="PANTHER" id="PTHR43266">
    <property type="entry name" value="MACROLIDE-EFFLUX PROTEIN"/>
    <property type="match status" value="1"/>
</dbReference>
<accession>A0A381Y228</accession>
<organism evidence="8">
    <name type="scientific">marine metagenome</name>
    <dbReference type="NCBI Taxonomy" id="408172"/>
    <lineage>
        <taxon>unclassified sequences</taxon>
        <taxon>metagenomes</taxon>
        <taxon>ecological metagenomes</taxon>
    </lineage>
</organism>
<keyword evidence="4 7" id="KW-0812">Transmembrane</keyword>
<feature type="transmembrane region" description="Helical" evidence="7">
    <location>
        <begin position="166"/>
        <end position="190"/>
    </location>
</feature>
<keyword evidence="3" id="KW-1003">Cell membrane</keyword>
<gene>
    <name evidence="8" type="ORF">METZ01_LOCUS123764</name>
</gene>
<dbReference type="Gene3D" id="1.20.1250.20">
    <property type="entry name" value="MFS general substrate transporter like domains"/>
    <property type="match status" value="1"/>
</dbReference>
<evidence type="ECO:0000256" key="7">
    <source>
        <dbReference type="SAM" id="Phobius"/>
    </source>
</evidence>
<feature type="transmembrane region" description="Helical" evidence="7">
    <location>
        <begin position="196"/>
        <end position="214"/>
    </location>
</feature>
<dbReference type="PANTHER" id="PTHR43266:SF2">
    <property type="entry name" value="MAJOR FACILITATOR SUPERFAMILY (MFS) PROFILE DOMAIN-CONTAINING PROTEIN"/>
    <property type="match status" value="1"/>
</dbReference>
<dbReference type="CDD" id="cd06173">
    <property type="entry name" value="MFS_MefA_like"/>
    <property type="match status" value="1"/>
</dbReference>
<proteinExistence type="predicted"/>
<dbReference type="PRINTS" id="PR01988">
    <property type="entry name" value="EXPORTERBACE"/>
</dbReference>
<feature type="non-terminal residue" evidence="8">
    <location>
        <position position="1"/>
    </location>
</feature>
<feature type="transmembrane region" description="Helical" evidence="7">
    <location>
        <begin position="69"/>
        <end position="90"/>
    </location>
</feature>
<evidence type="ECO:0000313" key="8">
    <source>
        <dbReference type="EMBL" id="SVA70910.1"/>
    </source>
</evidence>
<evidence type="ECO:0000256" key="5">
    <source>
        <dbReference type="ARBA" id="ARBA00022989"/>
    </source>
</evidence>
<evidence type="ECO:0000256" key="6">
    <source>
        <dbReference type="ARBA" id="ARBA00023136"/>
    </source>
</evidence>
<dbReference type="SUPFAM" id="SSF103473">
    <property type="entry name" value="MFS general substrate transporter"/>
    <property type="match status" value="1"/>
</dbReference>
<feature type="transmembrane region" description="Helical" evidence="7">
    <location>
        <begin position="313"/>
        <end position="330"/>
    </location>
</feature>
<dbReference type="AlphaFoldDB" id="A0A381Y228"/>
<protein>
    <recommendedName>
        <fullName evidence="9">Major facilitator superfamily (MFS) profile domain-containing protein</fullName>
    </recommendedName>
</protein>
<dbReference type="EMBL" id="UINC01017181">
    <property type="protein sequence ID" value="SVA70910.1"/>
    <property type="molecule type" value="Genomic_DNA"/>
</dbReference>
<feature type="transmembrane region" description="Helical" evidence="7">
    <location>
        <begin position="246"/>
        <end position="268"/>
    </location>
</feature>
<comment type="subcellular location">
    <subcellularLocation>
        <location evidence="1">Cell membrane</location>
        <topology evidence="1">Multi-pass membrane protein</topology>
    </subcellularLocation>
</comment>
<sequence>VEAKNPNHLHSGYNGVTTSKTSSSISYVQLLRVNSSYRNLWLSQAISNAGDWFSTIAVLALVLELTDSGLALSVTMLAQTLPSFLMAPVAGVVADRFDRKQVMLASDILRGIIAFGFLLVDEPEEVWLVFLCMALLSGLSPFYEATRNASLPSIVRRPEELLAANALSSATWGMMLTIGSAIGGGVATIYGRDTAFVLNGLSFFISGIFVLRIIMPKAAGSGQPVRFFSDFVSGLGYIKRDRSTRVFLPVKATWAIGSGAAVMLYALFGGQVFDRGDLGIAILFTARGAGTLIGTIGMKLVTTPNLQTLRRGIYLGLSSYGVFFIVFSFAPSFWIAAISLMLSTCGSMVMWVFSSLGLQLVVKENYRGRAFAADGGLFTLATAMSTLSGGLLLDILDPRTVAFGAGALGIAAASVWFLLTRAIPLHNSKAN</sequence>
<evidence type="ECO:0000256" key="3">
    <source>
        <dbReference type="ARBA" id="ARBA00022475"/>
    </source>
</evidence>
<evidence type="ECO:0000256" key="2">
    <source>
        <dbReference type="ARBA" id="ARBA00022448"/>
    </source>
</evidence>
<name>A0A381Y228_9ZZZZ</name>
<evidence type="ECO:0000256" key="1">
    <source>
        <dbReference type="ARBA" id="ARBA00004651"/>
    </source>
</evidence>
<feature type="transmembrane region" description="Helical" evidence="7">
    <location>
        <begin position="40"/>
        <end position="63"/>
    </location>
</feature>
<evidence type="ECO:0000256" key="4">
    <source>
        <dbReference type="ARBA" id="ARBA00022692"/>
    </source>
</evidence>
<dbReference type="InterPro" id="IPR022324">
    <property type="entry name" value="Bacilysin_exporter_BacE_put"/>
</dbReference>
<feature type="transmembrane region" description="Helical" evidence="7">
    <location>
        <begin position="336"/>
        <end position="358"/>
    </location>
</feature>
<feature type="transmembrane region" description="Helical" evidence="7">
    <location>
        <begin position="399"/>
        <end position="419"/>
    </location>
</feature>